<organism evidence="3 4">
    <name type="scientific">Cirrhinus molitorella</name>
    <name type="common">mud carp</name>
    <dbReference type="NCBI Taxonomy" id="172907"/>
    <lineage>
        <taxon>Eukaryota</taxon>
        <taxon>Metazoa</taxon>
        <taxon>Chordata</taxon>
        <taxon>Craniata</taxon>
        <taxon>Vertebrata</taxon>
        <taxon>Euteleostomi</taxon>
        <taxon>Actinopterygii</taxon>
        <taxon>Neopterygii</taxon>
        <taxon>Teleostei</taxon>
        <taxon>Ostariophysi</taxon>
        <taxon>Cypriniformes</taxon>
        <taxon>Cyprinidae</taxon>
        <taxon>Labeoninae</taxon>
        <taxon>Labeonini</taxon>
        <taxon>Cirrhinus</taxon>
    </lineage>
</organism>
<keyword evidence="2" id="KW-0472">Membrane</keyword>
<accession>A0ABR3MJH3</accession>
<proteinExistence type="predicted"/>
<gene>
    <name evidence="3" type="ORF">QQF64_005115</name>
</gene>
<evidence type="ECO:0000313" key="3">
    <source>
        <dbReference type="EMBL" id="KAL1264760.1"/>
    </source>
</evidence>
<evidence type="ECO:0000256" key="2">
    <source>
        <dbReference type="SAM" id="Phobius"/>
    </source>
</evidence>
<keyword evidence="4" id="KW-1185">Reference proteome</keyword>
<reference evidence="3 4" key="1">
    <citation type="submission" date="2023-09" db="EMBL/GenBank/DDBJ databases">
        <authorList>
            <person name="Wang M."/>
        </authorList>
    </citation>
    <scope>NUCLEOTIDE SEQUENCE [LARGE SCALE GENOMIC DNA]</scope>
    <source>
        <strain evidence="3">GT-2023</strain>
        <tissue evidence="3">Liver</tissue>
    </source>
</reference>
<evidence type="ECO:0000256" key="1">
    <source>
        <dbReference type="SAM" id="MobiDB-lite"/>
    </source>
</evidence>
<protein>
    <submittedName>
        <fullName evidence="3">Uncharacterized protein</fullName>
    </submittedName>
</protein>
<feature type="transmembrane region" description="Helical" evidence="2">
    <location>
        <begin position="25"/>
        <end position="43"/>
    </location>
</feature>
<evidence type="ECO:0000313" key="4">
    <source>
        <dbReference type="Proteomes" id="UP001558613"/>
    </source>
</evidence>
<keyword evidence="2" id="KW-1133">Transmembrane helix</keyword>
<name>A0ABR3MJH3_9TELE</name>
<comment type="caution">
    <text evidence="3">The sequence shown here is derived from an EMBL/GenBank/DDBJ whole genome shotgun (WGS) entry which is preliminary data.</text>
</comment>
<feature type="region of interest" description="Disordered" evidence="1">
    <location>
        <begin position="55"/>
        <end position="76"/>
    </location>
</feature>
<sequence>MRRMIQGDDSSETAVIQERRSGPRYTAFAFPSAAIMSLIGFLSCPVGPIRAAPDAPLQIQHDPQSPALKPSGPPPERRTICPLIAYQPVYAVSTDVSHTVSSSLYCCGVSDRWPGFLSVLLF</sequence>
<dbReference type="EMBL" id="JAYMGO010000012">
    <property type="protein sequence ID" value="KAL1264760.1"/>
    <property type="molecule type" value="Genomic_DNA"/>
</dbReference>
<keyword evidence="2" id="KW-0812">Transmembrane</keyword>
<dbReference type="Proteomes" id="UP001558613">
    <property type="component" value="Unassembled WGS sequence"/>
</dbReference>